<feature type="region of interest" description="Disordered" evidence="1">
    <location>
        <begin position="42"/>
        <end position="64"/>
    </location>
</feature>
<dbReference type="EMBL" id="BK059146">
    <property type="protein sequence ID" value="DAD57291.1"/>
    <property type="molecule type" value="Genomic_DNA"/>
</dbReference>
<accession>A0A8S5L5M5</accession>
<protein>
    <submittedName>
        <fullName evidence="2">Uncharacterized protein</fullName>
    </submittedName>
</protein>
<evidence type="ECO:0000313" key="2">
    <source>
        <dbReference type="EMBL" id="DAD57291.1"/>
    </source>
</evidence>
<sequence>MSIPFTVDVSAFYGSPSQGEQSSNIIIDKRKTLNLHKKINQPVTKKSRKNKKETGGAIGMQDPQGGAIAMKEGSAIAFNEQQLMNELTGLKKGSALPTLAATIIPTLIEMAPQIISAIKSMKKGGAIKVGGASAVFLDGVDPSKYEDMIKVMKSIDRQRKNLIKEGGAIKVGSGKMGTFFKNAWSNIKSWYGNNADKLKPITDILLNSAVNSANKMIDKGVNYVADKTGSDTMRQIGNVVGNMAKNTVQNTASAVQYYKGGTLPSSYDIDQLDNTTVPKTVASKKKKILTSFVNNDHVQTESAIPVKKSKSVYS</sequence>
<proteinExistence type="predicted"/>
<reference evidence="2" key="1">
    <citation type="journal article" date="2021" name="Proc. Natl. Acad. Sci. U.S.A.">
        <title>A Catalog of Tens of Thousands of Viruses from Human Metagenomes Reveals Hidden Associations with Chronic Diseases.</title>
        <authorList>
            <person name="Tisza M.J."/>
            <person name="Buck C.B."/>
        </authorList>
    </citation>
    <scope>NUCLEOTIDE SEQUENCE</scope>
    <source>
        <strain evidence="2">CtWXX4</strain>
    </source>
</reference>
<feature type="compositionally biased region" description="Basic residues" evidence="1">
    <location>
        <begin position="42"/>
        <end position="51"/>
    </location>
</feature>
<evidence type="ECO:0000256" key="1">
    <source>
        <dbReference type="SAM" id="MobiDB-lite"/>
    </source>
</evidence>
<organism evidence="2">
    <name type="scientific">MELD virus sp</name>
    <dbReference type="NCBI Taxonomy" id="2834287"/>
    <lineage>
        <taxon>Viruses</taxon>
    </lineage>
</organism>
<name>A0A8S5L5M5_9VIRU</name>